<accession>A0A8S5RWT3</accession>
<proteinExistence type="predicted"/>
<organism evidence="1">
    <name type="scientific">Siphoviridae sp. ctHip2</name>
    <dbReference type="NCBI Taxonomy" id="2827830"/>
    <lineage>
        <taxon>Viruses</taxon>
        <taxon>Duplodnaviria</taxon>
        <taxon>Heunggongvirae</taxon>
        <taxon>Uroviricota</taxon>
        <taxon>Caudoviricetes</taxon>
    </lineage>
</organism>
<reference evidence="1" key="1">
    <citation type="journal article" date="2021" name="Proc. Natl. Acad. Sci. U.S.A.">
        <title>A Catalog of Tens of Thousands of Viruses from Human Metagenomes Reveals Hidden Associations with Chronic Diseases.</title>
        <authorList>
            <person name="Tisza M.J."/>
            <person name="Buck C.B."/>
        </authorList>
    </citation>
    <scope>NUCLEOTIDE SEQUENCE</scope>
    <source>
        <strain evidence="1">CtHip2</strain>
    </source>
</reference>
<evidence type="ECO:0000313" key="1">
    <source>
        <dbReference type="EMBL" id="DAF42890.1"/>
    </source>
</evidence>
<dbReference type="EMBL" id="BK032497">
    <property type="protein sequence ID" value="DAF42890.1"/>
    <property type="molecule type" value="Genomic_DNA"/>
</dbReference>
<name>A0A8S5RWT3_9CAUD</name>
<protein>
    <submittedName>
        <fullName evidence="1">Uncharacterized protein</fullName>
    </submittedName>
</protein>
<sequence>MKIKCYLFTGIAKQENHTYYSLGDNRGSRFYYNLREGLNREEIKIAPFVYEVELDSEDICTITSYYLETTKFKLVRAVEFREVVEVLDVSSRTRNELNAILRCVSDKAQIIQQYKKLLSKDYSDLSRIEFYKFIAIISQKHYKLPLIEFSCFRAFKYVRLLEFYNQPHRYALAGRGYSFVAYNKEKFYGSRIFENLSDCTINDLLREHDIRVLLQTRKLSQKKFEEYCEYKFKNKDKIYNADECVGAGYEILPKYKEQFYPYIIYSNPELALDLVKKGLSTNDYQTLLLLRKGYKIRDFDYDNNYRVFATTQKAQKIFMKNDYKYI</sequence>